<reference evidence="1 2" key="1">
    <citation type="submission" date="2018-09" db="EMBL/GenBank/DDBJ databases">
        <title>Genomic Encyclopedia of Archaeal and Bacterial Type Strains, Phase II (KMG-II): from individual species to whole genera.</title>
        <authorList>
            <person name="Goeker M."/>
        </authorList>
    </citation>
    <scope>NUCLEOTIDE SEQUENCE [LARGE SCALE GENOMIC DNA]</scope>
    <source>
        <strain evidence="1 2">DSM 11458</strain>
    </source>
</reference>
<protein>
    <submittedName>
        <fullName evidence="1">Uncharacterized protein</fullName>
    </submittedName>
</protein>
<evidence type="ECO:0000313" key="2">
    <source>
        <dbReference type="Proteomes" id="UP000284407"/>
    </source>
</evidence>
<organism evidence="1 2">
    <name type="scientific">Sulfitobacter guttiformis</name>
    <dbReference type="NCBI Taxonomy" id="74349"/>
    <lineage>
        <taxon>Bacteria</taxon>
        <taxon>Pseudomonadati</taxon>
        <taxon>Pseudomonadota</taxon>
        <taxon>Alphaproteobacteria</taxon>
        <taxon>Rhodobacterales</taxon>
        <taxon>Roseobacteraceae</taxon>
        <taxon>Sulfitobacter</taxon>
    </lineage>
</organism>
<accession>A0A420DH23</accession>
<dbReference type="EMBL" id="RAQK01000002">
    <property type="protein sequence ID" value="RKE93520.1"/>
    <property type="molecule type" value="Genomic_DNA"/>
</dbReference>
<proteinExistence type="predicted"/>
<sequence>MPLDFRRPCYRLTFDDAVEVWRRYLKGEFQNRIAAFFDVNQGRVNEVLKGKRHVGSEAIARASF</sequence>
<dbReference type="Proteomes" id="UP000284407">
    <property type="component" value="Unassembled WGS sequence"/>
</dbReference>
<dbReference type="OrthoDB" id="7869995at2"/>
<comment type="caution">
    <text evidence="1">The sequence shown here is derived from an EMBL/GenBank/DDBJ whole genome shotgun (WGS) entry which is preliminary data.</text>
</comment>
<evidence type="ECO:0000313" key="1">
    <source>
        <dbReference type="EMBL" id="RKE93520.1"/>
    </source>
</evidence>
<keyword evidence="2" id="KW-1185">Reference proteome</keyword>
<dbReference type="AlphaFoldDB" id="A0A420DH23"/>
<gene>
    <name evidence="1" type="ORF">C8N30_2577</name>
</gene>
<name>A0A420DH23_9RHOB</name>